<organism evidence="1 2">
    <name type="scientific">Polyplax serrata</name>
    <name type="common">Common mouse louse</name>
    <dbReference type="NCBI Taxonomy" id="468196"/>
    <lineage>
        <taxon>Eukaryota</taxon>
        <taxon>Metazoa</taxon>
        <taxon>Ecdysozoa</taxon>
        <taxon>Arthropoda</taxon>
        <taxon>Hexapoda</taxon>
        <taxon>Insecta</taxon>
        <taxon>Pterygota</taxon>
        <taxon>Neoptera</taxon>
        <taxon>Paraneoptera</taxon>
        <taxon>Psocodea</taxon>
        <taxon>Troctomorpha</taxon>
        <taxon>Phthiraptera</taxon>
        <taxon>Anoplura</taxon>
        <taxon>Polyplacidae</taxon>
        <taxon>Polyplax</taxon>
    </lineage>
</organism>
<dbReference type="Proteomes" id="UP001372834">
    <property type="component" value="Unassembled WGS sequence"/>
</dbReference>
<gene>
    <name evidence="1" type="ORF">RUM43_002094</name>
</gene>
<evidence type="ECO:0000313" key="2">
    <source>
        <dbReference type="Proteomes" id="UP001372834"/>
    </source>
</evidence>
<evidence type="ECO:0000313" key="1">
    <source>
        <dbReference type="EMBL" id="KAK6628282.1"/>
    </source>
</evidence>
<comment type="caution">
    <text evidence="1">The sequence shown here is derived from an EMBL/GenBank/DDBJ whole genome shotgun (WGS) entry which is preliminary data.</text>
</comment>
<proteinExistence type="predicted"/>
<sequence length="97" mass="11463">MIDGPTGKLRWAYTPHLMSCSVCLLRDTQLKKSDNFRTVRYMELISERRSVIRATHLFERWIPPRKMLLGKCRRVTSDEVEKVTEGRNQTQRNEPLS</sequence>
<dbReference type="AlphaFoldDB" id="A0AAN8S4F8"/>
<protein>
    <submittedName>
        <fullName evidence="1">Uncharacterized protein</fullName>
    </submittedName>
</protein>
<name>A0AAN8S4F8_POLSC</name>
<accession>A0AAN8S4F8</accession>
<dbReference type="EMBL" id="JAWJWE010000036">
    <property type="protein sequence ID" value="KAK6628282.1"/>
    <property type="molecule type" value="Genomic_DNA"/>
</dbReference>
<reference evidence="1 2" key="1">
    <citation type="submission" date="2023-10" db="EMBL/GenBank/DDBJ databases">
        <title>Genomes of two closely related lineages of the louse Polyplax serrata with different host specificities.</title>
        <authorList>
            <person name="Martinu J."/>
            <person name="Tarabai H."/>
            <person name="Stefka J."/>
            <person name="Hypsa V."/>
        </authorList>
    </citation>
    <scope>NUCLEOTIDE SEQUENCE [LARGE SCALE GENOMIC DNA]</scope>
    <source>
        <strain evidence="1">HR10_N</strain>
    </source>
</reference>